<protein>
    <submittedName>
        <fullName evidence="1">Uncharacterized protein</fullName>
    </submittedName>
</protein>
<keyword evidence="2" id="KW-1185">Reference proteome</keyword>
<proteinExistence type="predicted"/>
<evidence type="ECO:0000313" key="2">
    <source>
        <dbReference type="Proteomes" id="UP000663879"/>
    </source>
</evidence>
<dbReference type="Proteomes" id="UP000663879">
    <property type="component" value="Unassembled WGS sequence"/>
</dbReference>
<reference evidence="1" key="1">
    <citation type="submission" date="2021-02" db="EMBL/GenBank/DDBJ databases">
        <authorList>
            <person name="Nowell W R."/>
        </authorList>
    </citation>
    <scope>NUCLEOTIDE SEQUENCE</scope>
    <source>
        <strain evidence="1">Ploen Becks lab</strain>
    </source>
</reference>
<gene>
    <name evidence="1" type="ORF">OXX778_LOCUS4475</name>
</gene>
<accession>A0A813Q4D2</accession>
<organism evidence="1 2">
    <name type="scientific">Brachionus calyciflorus</name>
    <dbReference type="NCBI Taxonomy" id="104777"/>
    <lineage>
        <taxon>Eukaryota</taxon>
        <taxon>Metazoa</taxon>
        <taxon>Spiralia</taxon>
        <taxon>Gnathifera</taxon>
        <taxon>Rotifera</taxon>
        <taxon>Eurotatoria</taxon>
        <taxon>Monogononta</taxon>
        <taxon>Pseudotrocha</taxon>
        <taxon>Ploima</taxon>
        <taxon>Brachionidae</taxon>
        <taxon>Brachionus</taxon>
    </lineage>
</organism>
<sequence length="102" mass="11435">MNLGIVGLGDLASNGIGCLYNNNNPVQNFSINGLIPNNISNLNNNVEQINNCLPIQNYIEAEPVIINQDIIVPTPVVFKKVLVPKPYLPYSKWYKNGFPRFY</sequence>
<dbReference type="EMBL" id="CAJNOC010000440">
    <property type="protein sequence ID" value="CAF0761859.1"/>
    <property type="molecule type" value="Genomic_DNA"/>
</dbReference>
<name>A0A813Q4D2_9BILA</name>
<comment type="caution">
    <text evidence="1">The sequence shown here is derived from an EMBL/GenBank/DDBJ whole genome shotgun (WGS) entry which is preliminary data.</text>
</comment>
<dbReference type="AlphaFoldDB" id="A0A813Q4D2"/>
<evidence type="ECO:0000313" key="1">
    <source>
        <dbReference type="EMBL" id="CAF0761859.1"/>
    </source>
</evidence>